<dbReference type="GO" id="GO:0005506">
    <property type="term" value="F:iron ion binding"/>
    <property type="evidence" value="ECO:0007669"/>
    <property type="project" value="InterPro"/>
</dbReference>
<dbReference type="InterPro" id="IPR036396">
    <property type="entry name" value="Cyt_P450_sf"/>
</dbReference>
<dbReference type="AlphaFoldDB" id="A0AAN9SMB8"/>
<organism evidence="3 4">
    <name type="scientific">Psophocarpus tetragonolobus</name>
    <name type="common">Winged bean</name>
    <name type="synonym">Dolichos tetragonolobus</name>
    <dbReference type="NCBI Taxonomy" id="3891"/>
    <lineage>
        <taxon>Eukaryota</taxon>
        <taxon>Viridiplantae</taxon>
        <taxon>Streptophyta</taxon>
        <taxon>Embryophyta</taxon>
        <taxon>Tracheophyta</taxon>
        <taxon>Spermatophyta</taxon>
        <taxon>Magnoliopsida</taxon>
        <taxon>eudicotyledons</taxon>
        <taxon>Gunneridae</taxon>
        <taxon>Pentapetalae</taxon>
        <taxon>rosids</taxon>
        <taxon>fabids</taxon>
        <taxon>Fabales</taxon>
        <taxon>Fabaceae</taxon>
        <taxon>Papilionoideae</taxon>
        <taxon>50 kb inversion clade</taxon>
        <taxon>NPAAA clade</taxon>
        <taxon>indigoferoid/millettioid clade</taxon>
        <taxon>Phaseoleae</taxon>
        <taxon>Psophocarpus</taxon>
    </lineage>
</organism>
<sequence>MMETLLLIVASLVCALIRAIFSPQKKTFNTPLGPLHVPIISNILWLRKTFQLETILRKLHAKHGHMVTLHIGTLPAIFIADRALVHQGPHPKRHRFLRPPRVLRQRTTPHQLHRRNFASEMLHPSRVKQRRHFGSAYKSQEGEEAERRQ</sequence>
<dbReference type="InterPro" id="IPR001128">
    <property type="entry name" value="Cyt_P450"/>
</dbReference>
<comment type="caution">
    <text evidence="3">The sequence shown here is derived from an EMBL/GenBank/DDBJ whole genome shotgun (WGS) entry which is preliminary data.</text>
</comment>
<evidence type="ECO:0000313" key="3">
    <source>
        <dbReference type="EMBL" id="KAK7400739.1"/>
    </source>
</evidence>
<accession>A0AAN9SMB8</accession>
<protein>
    <recommendedName>
        <fullName evidence="5">Cytochrome P450</fullName>
    </recommendedName>
</protein>
<dbReference type="SUPFAM" id="SSF48264">
    <property type="entry name" value="Cytochrome P450"/>
    <property type="match status" value="1"/>
</dbReference>
<keyword evidence="4" id="KW-1185">Reference proteome</keyword>
<evidence type="ECO:0000256" key="2">
    <source>
        <dbReference type="SAM" id="SignalP"/>
    </source>
</evidence>
<dbReference type="GO" id="GO:0020037">
    <property type="term" value="F:heme binding"/>
    <property type="evidence" value="ECO:0007669"/>
    <property type="project" value="InterPro"/>
</dbReference>
<name>A0AAN9SMB8_PSOTE</name>
<gene>
    <name evidence="3" type="ORF">VNO78_12032</name>
</gene>
<evidence type="ECO:0000313" key="4">
    <source>
        <dbReference type="Proteomes" id="UP001386955"/>
    </source>
</evidence>
<dbReference type="Proteomes" id="UP001386955">
    <property type="component" value="Unassembled WGS sequence"/>
</dbReference>
<feature type="signal peptide" evidence="2">
    <location>
        <begin position="1"/>
        <end position="19"/>
    </location>
</feature>
<feature type="region of interest" description="Disordered" evidence="1">
    <location>
        <begin position="124"/>
        <end position="149"/>
    </location>
</feature>
<evidence type="ECO:0008006" key="5">
    <source>
        <dbReference type="Google" id="ProtNLM"/>
    </source>
</evidence>
<reference evidence="3 4" key="1">
    <citation type="submission" date="2024-01" db="EMBL/GenBank/DDBJ databases">
        <title>The genomes of 5 underutilized Papilionoideae crops provide insights into root nodulation and disease resistanc.</title>
        <authorList>
            <person name="Jiang F."/>
        </authorList>
    </citation>
    <scope>NUCLEOTIDE SEQUENCE [LARGE SCALE GENOMIC DNA]</scope>
    <source>
        <strain evidence="3">DUOXIRENSHENG_FW03</strain>
        <tissue evidence="3">Leaves</tissue>
    </source>
</reference>
<proteinExistence type="predicted"/>
<dbReference type="EMBL" id="JAYMYS010000003">
    <property type="protein sequence ID" value="KAK7400739.1"/>
    <property type="molecule type" value="Genomic_DNA"/>
</dbReference>
<evidence type="ECO:0000256" key="1">
    <source>
        <dbReference type="SAM" id="MobiDB-lite"/>
    </source>
</evidence>
<dbReference type="GO" id="GO:0016705">
    <property type="term" value="F:oxidoreductase activity, acting on paired donors, with incorporation or reduction of molecular oxygen"/>
    <property type="evidence" value="ECO:0007669"/>
    <property type="project" value="InterPro"/>
</dbReference>
<feature type="chain" id="PRO_5043011041" description="Cytochrome P450" evidence="2">
    <location>
        <begin position="20"/>
        <end position="149"/>
    </location>
</feature>
<keyword evidence="2" id="KW-0732">Signal</keyword>
<dbReference type="Pfam" id="PF00067">
    <property type="entry name" value="p450"/>
    <property type="match status" value="1"/>
</dbReference>
<dbReference type="GO" id="GO:0004497">
    <property type="term" value="F:monooxygenase activity"/>
    <property type="evidence" value="ECO:0007669"/>
    <property type="project" value="InterPro"/>
</dbReference>
<dbReference type="Gene3D" id="1.10.630.10">
    <property type="entry name" value="Cytochrome P450"/>
    <property type="match status" value="1"/>
</dbReference>